<evidence type="ECO:0000313" key="1">
    <source>
        <dbReference type="EMBL" id="CNU76339.1"/>
    </source>
</evidence>
<accession>A0A655DNR4</accession>
<gene>
    <name evidence="1" type="ORF">ERS008198_03507</name>
</gene>
<dbReference type="AlphaFoldDB" id="A0A655DNR4"/>
<name>A0A655DNR4_SALET</name>
<dbReference type="EMBL" id="CQPA01000034">
    <property type="protein sequence ID" value="CNU76339.1"/>
    <property type="molecule type" value="Genomic_DNA"/>
</dbReference>
<reference evidence="1 2" key="1">
    <citation type="submission" date="2015-03" db="EMBL/GenBank/DDBJ databases">
        <authorList>
            <consortium name="Pathogen Informatics"/>
        </authorList>
    </citation>
    <scope>NUCLEOTIDE SEQUENCE [LARGE SCALE GENOMIC DNA]</scope>
    <source>
        <strain evidence="1 2">A1104</strain>
    </source>
</reference>
<dbReference type="Proteomes" id="UP000041314">
    <property type="component" value="Unassembled WGS sequence"/>
</dbReference>
<organism evidence="1 2">
    <name type="scientific">Salmonella enterica subsp. enterica serovar Bovismorbificans</name>
    <dbReference type="NCBI Taxonomy" id="58097"/>
    <lineage>
        <taxon>Bacteria</taxon>
        <taxon>Pseudomonadati</taxon>
        <taxon>Pseudomonadota</taxon>
        <taxon>Gammaproteobacteria</taxon>
        <taxon>Enterobacterales</taxon>
        <taxon>Enterobacteriaceae</taxon>
        <taxon>Salmonella</taxon>
    </lineage>
</organism>
<sequence length="36" mass="3951">MIHITLINSTKITGSIAMKGRKASTVRKVIMAIRPI</sequence>
<evidence type="ECO:0000313" key="2">
    <source>
        <dbReference type="Proteomes" id="UP000041314"/>
    </source>
</evidence>
<proteinExistence type="predicted"/>
<protein>
    <submittedName>
        <fullName evidence="1">Uncharacterized protein</fullName>
    </submittedName>
</protein>